<keyword evidence="4" id="KW-1185">Reference proteome</keyword>
<dbReference type="AlphaFoldDB" id="A0A7L9WT69"/>
<organism evidence="3 4">
    <name type="scientific">Pseudooceanicola spongiae</name>
    <dbReference type="NCBI Taxonomy" id="2613965"/>
    <lineage>
        <taxon>Bacteria</taxon>
        <taxon>Pseudomonadati</taxon>
        <taxon>Pseudomonadota</taxon>
        <taxon>Alphaproteobacteria</taxon>
        <taxon>Rhodobacterales</taxon>
        <taxon>Paracoccaceae</taxon>
        <taxon>Pseudooceanicola</taxon>
    </lineage>
</organism>
<accession>A0A7L9WT69</accession>
<sequence length="269" mass="28773">MKSLLISLALAAAPFFAALPAQANPYAAYLDAKVLPGWRDRDGHHMAGLELTLAPGWKTYWRSPGSAGIPPSFNWSGSTNLAGVEVVWPRPHVFDLEGLRSIGYKDRVVLPLRITPKDDSKAVSLNGDIQIGICETVCVPMDVHVSAELDANETHRAPAIAAALAARPYSASEGKLRKATCKLSPARDGLDLEARLDMPSAGGDEVTVFETALPDVMISDTTSHREGNTLISRAKVISYGGPVVIDRSRIRITVLGDSYAVEITGCDAN</sequence>
<dbReference type="Pfam" id="PF11412">
    <property type="entry name" value="DsbD_N"/>
    <property type="match status" value="1"/>
</dbReference>
<dbReference type="RefSeq" id="WP_193081302.1">
    <property type="nucleotide sequence ID" value="NZ_CP045201.1"/>
</dbReference>
<name>A0A7L9WT69_9RHOB</name>
<evidence type="ECO:0000256" key="1">
    <source>
        <dbReference type="SAM" id="SignalP"/>
    </source>
</evidence>
<protein>
    <recommendedName>
        <fullName evidence="2">Thiol:disulfide interchange protein DsbD N-terminal domain-containing protein</fullName>
    </recommendedName>
</protein>
<keyword evidence="1" id="KW-0732">Signal</keyword>
<evidence type="ECO:0000313" key="4">
    <source>
        <dbReference type="Proteomes" id="UP000594118"/>
    </source>
</evidence>
<gene>
    <name evidence="3" type="ORF">F3W81_20030</name>
</gene>
<dbReference type="KEGG" id="pshq:F3W81_20030"/>
<dbReference type="InterPro" id="IPR028250">
    <property type="entry name" value="DsbDN"/>
</dbReference>
<proteinExistence type="predicted"/>
<evidence type="ECO:0000313" key="3">
    <source>
        <dbReference type="EMBL" id="QOL82917.1"/>
    </source>
</evidence>
<reference evidence="3 4" key="1">
    <citation type="submission" date="2019-10" db="EMBL/GenBank/DDBJ databases">
        <title>Pseudopuniceibacterium sp. HQ09 islated from Antarctica.</title>
        <authorList>
            <person name="Liao L."/>
            <person name="Su S."/>
            <person name="Chen B."/>
            <person name="Yu Y."/>
        </authorList>
    </citation>
    <scope>NUCLEOTIDE SEQUENCE [LARGE SCALE GENOMIC DNA]</scope>
    <source>
        <strain evidence="3 4">HQ09</strain>
    </source>
</reference>
<dbReference type="EMBL" id="CP045201">
    <property type="protein sequence ID" value="QOL82917.1"/>
    <property type="molecule type" value="Genomic_DNA"/>
</dbReference>
<feature type="domain" description="Thiol:disulfide interchange protein DsbD N-terminal" evidence="2">
    <location>
        <begin position="41"/>
        <end position="146"/>
    </location>
</feature>
<feature type="chain" id="PRO_5032706817" description="Thiol:disulfide interchange protein DsbD N-terminal domain-containing protein" evidence="1">
    <location>
        <begin position="24"/>
        <end position="269"/>
    </location>
</feature>
<feature type="signal peptide" evidence="1">
    <location>
        <begin position="1"/>
        <end position="23"/>
    </location>
</feature>
<evidence type="ECO:0000259" key="2">
    <source>
        <dbReference type="Pfam" id="PF11412"/>
    </source>
</evidence>
<dbReference type="Proteomes" id="UP000594118">
    <property type="component" value="Chromosome"/>
</dbReference>